<dbReference type="OrthoDB" id="4761688at2"/>
<evidence type="ECO:0000313" key="2">
    <source>
        <dbReference type="Proteomes" id="UP000321034"/>
    </source>
</evidence>
<dbReference type="AlphaFoldDB" id="A0A5C8HXQ7"/>
<name>A0A5C8HXQ7_9MICO</name>
<dbReference type="EMBL" id="VRSV01000002">
    <property type="protein sequence ID" value="TXK09746.1"/>
    <property type="molecule type" value="Genomic_DNA"/>
</dbReference>
<organism evidence="1 2">
    <name type="scientific">Microbacterium hatanonis</name>
    <dbReference type="NCBI Taxonomy" id="404366"/>
    <lineage>
        <taxon>Bacteria</taxon>
        <taxon>Bacillati</taxon>
        <taxon>Actinomycetota</taxon>
        <taxon>Actinomycetes</taxon>
        <taxon>Micrococcales</taxon>
        <taxon>Microbacteriaceae</taxon>
        <taxon>Microbacterium</taxon>
    </lineage>
</organism>
<comment type="caution">
    <text evidence="1">The sequence shown here is derived from an EMBL/GenBank/DDBJ whole genome shotgun (WGS) entry which is preliminary data.</text>
</comment>
<evidence type="ECO:0000313" key="1">
    <source>
        <dbReference type="EMBL" id="TXK09746.1"/>
    </source>
</evidence>
<sequence length="87" mass="9646">MSDPSGYSPPPSASMISRQRDPTGLRLLVAQRKLYSKAKRWLGIRWIGMAAMSKLGTAVGRAKKALDYSNAGYESLAIDQLKLMFNR</sequence>
<reference evidence="1 2" key="1">
    <citation type="submission" date="2019-08" db="EMBL/GenBank/DDBJ databases">
        <authorList>
            <person name="Dong K."/>
        </authorList>
    </citation>
    <scope>NUCLEOTIDE SEQUENCE [LARGE SCALE GENOMIC DNA]</scope>
    <source>
        <strain evidence="1 2">JCM14558</strain>
    </source>
</reference>
<accession>A0A5C8HXQ7</accession>
<gene>
    <name evidence="1" type="ORF">FVP77_12680</name>
</gene>
<protein>
    <submittedName>
        <fullName evidence="1">Uncharacterized protein</fullName>
    </submittedName>
</protein>
<dbReference type="Proteomes" id="UP000321034">
    <property type="component" value="Unassembled WGS sequence"/>
</dbReference>
<keyword evidence="2" id="KW-1185">Reference proteome</keyword>
<dbReference type="RefSeq" id="WP_147894948.1">
    <property type="nucleotide sequence ID" value="NZ_BAAANR010000001.1"/>
</dbReference>
<proteinExistence type="predicted"/>